<keyword evidence="5" id="KW-0687">Ribonucleoprotein</keyword>
<reference evidence="9 10" key="1">
    <citation type="journal article" date="2007" name="Science">
        <title>Sea anemone genome reveals ancestral eumetazoan gene repertoire and genomic organization.</title>
        <authorList>
            <person name="Putnam N.H."/>
            <person name="Srivastava M."/>
            <person name="Hellsten U."/>
            <person name="Dirks B."/>
            <person name="Chapman J."/>
            <person name="Salamov A."/>
            <person name="Terry A."/>
            <person name="Shapiro H."/>
            <person name="Lindquist E."/>
            <person name="Kapitonov V.V."/>
            <person name="Jurka J."/>
            <person name="Genikhovich G."/>
            <person name="Grigoriev I.V."/>
            <person name="Lucas S.M."/>
            <person name="Steele R.E."/>
            <person name="Finnerty J.R."/>
            <person name="Technau U."/>
            <person name="Martindale M.Q."/>
            <person name="Rokhsar D.S."/>
        </authorList>
    </citation>
    <scope>NUCLEOTIDE SEQUENCE [LARGE SCALE GENOMIC DNA]</scope>
    <source>
        <strain evidence="10">CH2 X CH6</strain>
    </source>
</reference>
<comment type="similarity">
    <text evidence="6">Belongs to the mitochondrion-specific ribosomal protein mL37 family.</text>
</comment>
<evidence type="ECO:0000313" key="10">
    <source>
        <dbReference type="Proteomes" id="UP000001593"/>
    </source>
</evidence>
<dbReference type="AlphaFoldDB" id="A7S9U0"/>
<dbReference type="EMBL" id="DS469605">
    <property type="protein sequence ID" value="EDO39570.1"/>
    <property type="molecule type" value="Genomic_DNA"/>
</dbReference>
<organism evidence="9 10">
    <name type="scientific">Nematostella vectensis</name>
    <name type="common">Starlet sea anemone</name>
    <dbReference type="NCBI Taxonomy" id="45351"/>
    <lineage>
        <taxon>Eukaryota</taxon>
        <taxon>Metazoa</taxon>
        <taxon>Cnidaria</taxon>
        <taxon>Anthozoa</taxon>
        <taxon>Hexacorallia</taxon>
        <taxon>Actiniaria</taxon>
        <taxon>Edwardsiidae</taxon>
        <taxon>Nematostella</taxon>
    </lineage>
</organism>
<dbReference type="PANTHER" id="PTHR15889">
    <property type="entry name" value="MITOCHONDRIAL RIBOSOMAL PROTEIN L37"/>
    <property type="match status" value="1"/>
</dbReference>
<evidence type="ECO:0000256" key="2">
    <source>
        <dbReference type="ARBA" id="ARBA00022946"/>
    </source>
</evidence>
<evidence type="ECO:0000256" key="5">
    <source>
        <dbReference type="ARBA" id="ARBA00023274"/>
    </source>
</evidence>
<name>A7S9U0_NEMVE</name>
<dbReference type="STRING" id="45351.A7S9U0"/>
<evidence type="ECO:0000256" key="1">
    <source>
        <dbReference type="ARBA" id="ARBA00004173"/>
    </source>
</evidence>
<keyword evidence="3" id="KW-0689">Ribosomal protein</keyword>
<accession>A7S9U0</accession>
<dbReference type="PhylomeDB" id="A7S9U0"/>
<sequence>MAAISRGRLSLSLPFYSRSFCAVASKPNSRSPQTGIPIIIPPHVIKKANIVHPKSRAVHPLLKHQWLTKTVFEKGLPFSSEENQEQTELAPEVAQLINERFGGSLAQTLGFQKQPNKTKKRFEEEIRYGIFQDLVRLCSGNLTDTFVDVCPKVLTHWVRKHEFYQLEFYPDVILRSGTEWDAYLEDFQNTEEMTLPGPYDPYSMEVYKQPIVHLKNFPGFHAASSNPFPHNHTMFLANAFGQRLDQTHAFGIMSMFGVLASTAMSRGVKPGEHLSEPVCTQCVITDGRQLVLMCYQLNTMSLQEDHGVKNLAWGTDYMDLFKDNASEKGHTGLFGSLNIDQEIPSVNEDSVRRLLFFLCC</sequence>
<dbReference type="OMA" id="LMCYQLN"/>
<evidence type="ECO:0000256" key="7">
    <source>
        <dbReference type="ARBA" id="ARBA00039442"/>
    </source>
</evidence>
<dbReference type="OrthoDB" id="5835618at2759"/>
<dbReference type="InterPro" id="IPR010793">
    <property type="entry name" value="Ribosomal_mL37/mL65"/>
</dbReference>
<dbReference type="GO" id="GO:1990904">
    <property type="term" value="C:ribonucleoprotein complex"/>
    <property type="evidence" value="ECO:0007669"/>
    <property type="project" value="UniProtKB-KW"/>
</dbReference>
<evidence type="ECO:0000256" key="4">
    <source>
        <dbReference type="ARBA" id="ARBA00023128"/>
    </source>
</evidence>
<dbReference type="InterPro" id="IPR052482">
    <property type="entry name" value="mtLSU_mL37"/>
</dbReference>
<protein>
    <recommendedName>
        <fullName evidence="7">Large ribosomal subunit protein mL37</fullName>
    </recommendedName>
    <alternativeName>
        <fullName evidence="8">39S ribosomal protein L37, mitochondrial</fullName>
    </alternativeName>
</protein>
<gene>
    <name evidence="9" type="ORF">NEMVEDRAFT_v1g243827</name>
</gene>
<dbReference type="PANTHER" id="PTHR15889:SF2">
    <property type="entry name" value="LARGE RIBOSOMAL SUBUNIT PROTEIN ML37"/>
    <property type="match status" value="1"/>
</dbReference>
<evidence type="ECO:0000256" key="3">
    <source>
        <dbReference type="ARBA" id="ARBA00022980"/>
    </source>
</evidence>
<dbReference type="GO" id="GO:0006412">
    <property type="term" value="P:translation"/>
    <property type="evidence" value="ECO:0007669"/>
    <property type="project" value="InterPro"/>
</dbReference>
<dbReference type="Pfam" id="PF07147">
    <property type="entry name" value="PDCD9"/>
    <property type="match status" value="1"/>
</dbReference>
<evidence type="ECO:0000256" key="8">
    <source>
        <dbReference type="ARBA" id="ARBA00041617"/>
    </source>
</evidence>
<proteinExistence type="inferred from homology"/>
<dbReference type="HOGENOM" id="CLU_724240_0_0_1"/>
<dbReference type="KEGG" id="nve:5511214"/>
<evidence type="ECO:0000313" key="9">
    <source>
        <dbReference type="EMBL" id="EDO39570.1"/>
    </source>
</evidence>
<dbReference type="InParanoid" id="A7S9U0"/>
<dbReference type="GO" id="GO:0005840">
    <property type="term" value="C:ribosome"/>
    <property type="evidence" value="ECO:0007669"/>
    <property type="project" value="UniProtKB-KW"/>
</dbReference>
<keyword evidence="2" id="KW-0809">Transit peptide</keyword>
<dbReference type="Proteomes" id="UP000001593">
    <property type="component" value="Unassembled WGS sequence"/>
</dbReference>
<dbReference type="GO" id="GO:0003735">
    <property type="term" value="F:structural constituent of ribosome"/>
    <property type="evidence" value="ECO:0007669"/>
    <property type="project" value="InterPro"/>
</dbReference>
<comment type="subcellular location">
    <subcellularLocation>
        <location evidence="1">Mitochondrion</location>
    </subcellularLocation>
</comment>
<keyword evidence="10" id="KW-1185">Reference proteome</keyword>
<evidence type="ECO:0000256" key="6">
    <source>
        <dbReference type="ARBA" id="ARBA00037985"/>
    </source>
</evidence>
<keyword evidence="4" id="KW-0496">Mitochondrion</keyword>
<dbReference type="GO" id="GO:0005739">
    <property type="term" value="C:mitochondrion"/>
    <property type="evidence" value="ECO:0000318"/>
    <property type="project" value="GO_Central"/>
</dbReference>